<dbReference type="Gene3D" id="1.10.238.10">
    <property type="entry name" value="EF-hand"/>
    <property type="match status" value="3"/>
</dbReference>
<dbReference type="AlphaFoldDB" id="A0A1L9S9W7"/>
<dbReference type="PROSITE" id="PS50222">
    <property type="entry name" value="EF_HAND_2"/>
    <property type="match status" value="4"/>
</dbReference>
<dbReference type="FunFam" id="1.10.238.10:FF:000178">
    <property type="entry name" value="Calmodulin-2 A"/>
    <property type="match status" value="1"/>
</dbReference>
<dbReference type="GO" id="GO:0016460">
    <property type="term" value="C:myosin II complex"/>
    <property type="evidence" value="ECO:0007669"/>
    <property type="project" value="TreeGrafter"/>
</dbReference>
<dbReference type="RefSeq" id="XP_022578436.1">
    <property type="nucleotide sequence ID" value="XM_022727278.1"/>
</dbReference>
<dbReference type="InterPro" id="IPR002048">
    <property type="entry name" value="EF_hand_dom"/>
</dbReference>
<feature type="domain" description="EF-hand" evidence="4">
    <location>
        <begin position="43"/>
        <end position="78"/>
    </location>
</feature>
<sequence length="148" mass="16757">MDGFTEKQIEELREAFRVFDKDGNGDITAVELGDVMRSLGQNPSETELEDMINEIDTDRNGTISFEEFLGMMSTKMKHTDTETELREAFKVFDKDGSGSISAQELYEVMKAIGENLTEAEVRDMVAEADKNGDDMIDYEEFVELMQQG</sequence>
<protein>
    <recommendedName>
        <fullName evidence="1">Calmodulin</fullName>
    </recommendedName>
</protein>
<dbReference type="SMART" id="SM00054">
    <property type="entry name" value="EFh"/>
    <property type="match status" value="4"/>
</dbReference>
<dbReference type="PANTHER" id="PTHR23048">
    <property type="entry name" value="MYOSIN LIGHT CHAIN 1, 3"/>
    <property type="match status" value="1"/>
</dbReference>
<dbReference type="Pfam" id="PF13499">
    <property type="entry name" value="EF-hand_7"/>
    <property type="match status" value="2"/>
</dbReference>
<dbReference type="VEuPathDB" id="FungiDB:ASPZODRAFT_18705"/>
<dbReference type="GeneID" id="34613742"/>
<keyword evidence="6" id="KW-1185">Reference proteome</keyword>
<gene>
    <name evidence="5" type="ORF">ASPZODRAFT_18705</name>
</gene>
<dbReference type="PANTHER" id="PTHR23048:SF0">
    <property type="entry name" value="CALMODULIN LIKE 3"/>
    <property type="match status" value="1"/>
</dbReference>
<evidence type="ECO:0000313" key="5">
    <source>
        <dbReference type="EMBL" id="OJJ43926.1"/>
    </source>
</evidence>
<keyword evidence="3" id="KW-0106">Calcium</keyword>
<dbReference type="PROSITE" id="PS00018">
    <property type="entry name" value="EF_HAND_1"/>
    <property type="match status" value="4"/>
</dbReference>
<name>A0A1L9S9W7_9EURO</name>
<dbReference type="GO" id="GO:0005509">
    <property type="term" value="F:calcium ion binding"/>
    <property type="evidence" value="ECO:0007669"/>
    <property type="project" value="InterPro"/>
</dbReference>
<dbReference type="EMBL" id="KV878349">
    <property type="protein sequence ID" value="OJJ43926.1"/>
    <property type="molecule type" value="Genomic_DNA"/>
</dbReference>
<feature type="domain" description="EF-hand" evidence="4">
    <location>
        <begin position="80"/>
        <end position="115"/>
    </location>
</feature>
<evidence type="ECO:0000256" key="1">
    <source>
        <dbReference type="ARBA" id="ARBA00020786"/>
    </source>
</evidence>
<feature type="domain" description="EF-hand" evidence="4">
    <location>
        <begin position="7"/>
        <end position="42"/>
    </location>
</feature>
<accession>A0A1L9S9W7</accession>
<proteinExistence type="predicted"/>
<evidence type="ECO:0000256" key="2">
    <source>
        <dbReference type="ARBA" id="ARBA00022737"/>
    </source>
</evidence>
<feature type="domain" description="EF-hand" evidence="4">
    <location>
        <begin position="116"/>
        <end position="148"/>
    </location>
</feature>
<dbReference type="SUPFAM" id="SSF47473">
    <property type="entry name" value="EF-hand"/>
    <property type="match status" value="1"/>
</dbReference>
<dbReference type="InterPro" id="IPR018247">
    <property type="entry name" value="EF_Hand_1_Ca_BS"/>
</dbReference>
<evidence type="ECO:0000313" key="6">
    <source>
        <dbReference type="Proteomes" id="UP000184188"/>
    </source>
</evidence>
<dbReference type="STRING" id="1073090.A0A1L9S9W7"/>
<dbReference type="OrthoDB" id="26525at2759"/>
<dbReference type="InterPro" id="IPR011992">
    <property type="entry name" value="EF-hand-dom_pair"/>
</dbReference>
<organism evidence="5 6">
    <name type="scientific">Penicilliopsis zonata CBS 506.65</name>
    <dbReference type="NCBI Taxonomy" id="1073090"/>
    <lineage>
        <taxon>Eukaryota</taxon>
        <taxon>Fungi</taxon>
        <taxon>Dikarya</taxon>
        <taxon>Ascomycota</taxon>
        <taxon>Pezizomycotina</taxon>
        <taxon>Eurotiomycetes</taxon>
        <taxon>Eurotiomycetidae</taxon>
        <taxon>Eurotiales</taxon>
        <taxon>Aspergillaceae</taxon>
        <taxon>Penicilliopsis</taxon>
    </lineage>
</organism>
<evidence type="ECO:0000256" key="3">
    <source>
        <dbReference type="ARBA" id="ARBA00022837"/>
    </source>
</evidence>
<evidence type="ECO:0000259" key="4">
    <source>
        <dbReference type="PROSITE" id="PS50222"/>
    </source>
</evidence>
<dbReference type="PRINTS" id="PR00450">
    <property type="entry name" value="RECOVERIN"/>
</dbReference>
<reference evidence="6" key="1">
    <citation type="journal article" date="2017" name="Genome Biol.">
        <title>Comparative genomics reveals high biological diversity and specific adaptations in the industrially and medically important fungal genus Aspergillus.</title>
        <authorList>
            <person name="de Vries R.P."/>
            <person name="Riley R."/>
            <person name="Wiebenga A."/>
            <person name="Aguilar-Osorio G."/>
            <person name="Amillis S."/>
            <person name="Uchima C.A."/>
            <person name="Anderluh G."/>
            <person name="Asadollahi M."/>
            <person name="Askin M."/>
            <person name="Barry K."/>
            <person name="Battaglia E."/>
            <person name="Bayram O."/>
            <person name="Benocci T."/>
            <person name="Braus-Stromeyer S.A."/>
            <person name="Caldana C."/>
            <person name="Canovas D."/>
            <person name="Cerqueira G.C."/>
            <person name="Chen F."/>
            <person name="Chen W."/>
            <person name="Choi C."/>
            <person name="Clum A."/>
            <person name="Dos Santos R.A."/>
            <person name="Damasio A.R."/>
            <person name="Diallinas G."/>
            <person name="Emri T."/>
            <person name="Fekete E."/>
            <person name="Flipphi M."/>
            <person name="Freyberg S."/>
            <person name="Gallo A."/>
            <person name="Gournas C."/>
            <person name="Habgood R."/>
            <person name="Hainaut M."/>
            <person name="Harispe M.L."/>
            <person name="Henrissat B."/>
            <person name="Hilden K.S."/>
            <person name="Hope R."/>
            <person name="Hossain A."/>
            <person name="Karabika E."/>
            <person name="Karaffa L."/>
            <person name="Karanyi Z."/>
            <person name="Krasevec N."/>
            <person name="Kuo A."/>
            <person name="Kusch H."/>
            <person name="LaButti K."/>
            <person name="Lagendijk E.L."/>
            <person name="Lapidus A."/>
            <person name="Levasseur A."/>
            <person name="Lindquist E."/>
            <person name="Lipzen A."/>
            <person name="Logrieco A.F."/>
            <person name="MacCabe A."/>
            <person name="Maekelae M.R."/>
            <person name="Malavazi I."/>
            <person name="Melin P."/>
            <person name="Meyer V."/>
            <person name="Mielnichuk N."/>
            <person name="Miskei M."/>
            <person name="Molnar A.P."/>
            <person name="Mule G."/>
            <person name="Ngan C.Y."/>
            <person name="Orejas M."/>
            <person name="Orosz E."/>
            <person name="Ouedraogo J.P."/>
            <person name="Overkamp K.M."/>
            <person name="Park H.-S."/>
            <person name="Perrone G."/>
            <person name="Piumi F."/>
            <person name="Punt P.J."/>
            <person name="Ram A.F."/>
            <person name="Ramon A."/>
            <person name="Rauscher S."/>
            <person name="Record E."/>
            <person name="Riano-Pachon D.M."/>
            <person name="Robert V."/>
            <person name="Roehrig J."/>
            <person name="Ruller R."/>
            <person name="Salamov A."/>
            <person name="Salih N.S."/>
            <person name="Samson R.A."/>
            <person name="Sandor E."/>
            <person name="Sanguinetti M."/>
            <person name="Schuetze T."/>
            <person name="Sepcic K."/>
            <person name="Shelest E."/>
            <person name="Sherlock G."/>
            <person name="Sophianopoulou V."/>
            <person name="Squina F.M."/>
            <person name="Sun H."/>
            <person name="Susca A."/>
            <person name="Todd R.B."/>
            <person name="Tsang A."/>
            <person name="Unkles S.E."/>
            <person name="van de Wiele N."/>
            <person name="van Rossen-Uffink D."/>
            <person name="Oliveira J.V."/>
            <person name="Vesth T.C."/>
            <person name="Visser J."/>
            <person name="Yu J.-H."/>
            <person name="Zhou M."/>
            <person name="Andersen M.R."/>
            <person name="Archer D.B."/>
            <person name="Baker S.E."/>
            <person name="Benoit I."/>
            <person name="Brakhage A.A."/>
            <person name="Braus G.H."/>
            <person name="Fischer R."/>
            <person name="Frisvad J.C."/>
            <person name="Goldman G.H."/>
            <person name="Houbraken J."/>
            <person name="Oakley B."/>
            <person name="Pocsi I."/>
            <person name="Scazzocchio C."/>
            <person name="Seiboth B."/>
            <person name="vanKuyk P.A."/>
            <person name="Wortman J."/>
            <person name="Dyer P.S."/>
            <person name="Grigoriev I.V."/>
        </authorList>
    </citation>
    <scope>NUCLEOTIDE SEQUENCE [LARGE SCALE GENOMIC DNA]</scope>
    <source>
        <strain evidence="6">CBS 506.65</strain>
    </source>
</reference>
<dbReference type="Proteomes" id="UP000184188">
    <property type="component" value="Unassembled WGS sequence"/>
</dbReference>
<keyword evidence="2" id="KW-0677">Repeat</keyword>
<dbReference type="InterPro" id="IPR050230">
    <property type="entry name" value="CALM/Myosin/TropC-like"/>
</dbReference>